<reference evidence="2" key="1">
    <citation type="submission" date="2014-03" db="EMBL/GenBank/DDBJ databases">
        <authorList>
            <person name="Aksoy S."/>
            <person name="Warren W."/>
            <person name="Wilson R.K."/>
        </authorList>
    </citation>
    <scope>NUCLEOTIDE SEQUENCE [LARGE SCALE GENOMIC DNA]</scope>
    <source>
        <strain evidence="2">IAEA</strain>
    </source>
</reference>
<evidence type="ECO:0000313" key="2">
    <source>
        <dbReference type="Proteomes" id="UP000092445"/>
    </source>
</evidence>
<reference evidence="1" key="2">
    <citation type="submission" date="2020-05" db="UniProtKB">
        <authorList>
            <consortium name="EnsemblMetazoa"/>
        </authorList>
    </citation>
    <scope>IDENTIFICATION</scope>
    <source>
        <strain evidence="1">IAEA</strain>
    </source>
</reference>
<dbReference type="AlphaFoldDB" id="A0A1A9ZQ91"/>
<protein>
    <submittedName>
        <fullName evidence="1">Uncharacterized protein</fullName>
    </submittedName>
</protein>
<sequence>MSESPFRLRDALWVRPSCVEAYITYRLRISWHDPQRLTFMERTLSLEQVYQHFLHFSASYELSRELHILQHYDYRYERGLHLQSRSICENRVTKTYSQMEQKYPKNIENVTEVTFTYVENDLRCITDTETIEKEAQEAKSVENTFYNHATHAVYKSNTITWERKH</sequence>
<organism evidence="1 2">
    <name type="scientific">Glossina pallidipes</name>
    <name type="common">Tsetse fly</name>
    <dbReference type="NCBI Taxonomy" id="7398"/>
    <lineage>
        <taxon>Eukaryota</taxon>
        <taxon>Metazoa</taxon>
        <taxon>Ecdysozoa</taxon>
        <taxon>Arthropoda</taxon>
        <taxon>Hexapoda</taxon>
        <taxon>Insecta</taxon>
        <taxon>Pterygota</taxon>
        <taxon>Neoptera</taxon>
        <taxon>Endopterygota</taxon>
        <taxon>Diptera</taxon>
        <taxon>Brachycera</taxon>
        <taxon>Muscomorpha</taxon>
        <taxon>Hippoboscoidea</taxon>
        <taxon>Glossinidae</taxon>
        <taxon>Glossina</taxon>
    </lineage>
</organism>
<proteinExistence type="predicted"/>
<accession>A0A1A9ZQ91</accession>
<evidence type="ECO:0000313" key="1">
    <source>
        <dbReference type="EnsemblMetazoa" id="GPAI021676-PA"/>
    </source>
</evidence>
<dbReference type="VEuPathDB" id="VectorBase:GPAI021676"/>
<dbReference type="Proteomes" id="UP000092445">
    <property type="component" value="Unassembled WGS sequence"/>
</dbReference>
<keyword evidence="2" id="KW-1185">Reference proteome</keyword>
<dbReference type="EnsemblMetazoa" id="GPAI021676-RA">
    <property type="protein sequence ID" value="GPAI021676-PA"/>
    <property type="gene ID" value="GPAI021676"/>
</dbReference>
<name>A0A1A9ZQ91_GLOPL</name>